<dbReference type="Gene3D" id="2.10.109.10">
    <property type="entry name" value="Umud Fragment, subunit A"/>
    <property type="match status" value="1"/>
</dbReference>
<protein>
    <submittedName>
        <fullName evidence="5">Peptidase S24</fullName>
    </submittedName>
</protein>
<feature type="domain" description="HTH cro/C1-type" evidence="4">
    <location>
        <begin position="17"/>
        <end position="71"/>
    </location>
</feature>
<dbReference type="Pfam" id="PF01381">
    <property type="entry name" value="HTH_3"/>
    <property type="match status" value="1"/>
</dbReference>
<evidence type="ECO:0000256" key="1">
    <source>
        <dbReference type="ARBA" id="ARBA00023015"/>
    </source>
</evidence>
<keyword evidence="2" id="KW-0238">DNA-binding</keyword>
<dbReference type="OrthoDB" id="796548at2"/>
<evidence type="ECO:0000313" key="6">
    <source>
        <dbReference type="Proteomes" id="UP000236592"/>
    </source>
</evidence>
<dbReference type="AlphaFoldDB" id="A0A2I7SKK2"/>
<evidence type="ECO:0000259" key="4">
    <source>
        <dbReference type="PROSITE" id="PS50943"/>
    </source>
</evidence>
<dbReference type="Pfam" id="PF00717">
    <property type="entry name" value="Peptidase_S24"/>
    <property type="match status" value="1"/>
</dbReference>
<dbReference type="KEGG" id="taj:C1A40_13790"/>
<proteinExistence type="predicted"/>
<dbReference type="InterPro" id="IPR001387">
    <property type="entry name" value="Cro/C1-type_HTH"/>
</dbReference>
<dbReference type="EMBL" id="CP025938">
    <property type="protein sequence ID" value="AUS06449.1"/>
    <property type="molecule type" value="Genomic_DNA"/>
</dbReference>
<dbReference type="SUPFAM" id="SSF51306">
    <property type="entry name" value="LexA/Signal peptidase"/>
    <property type="match status" value="1"/>
</dbReference>
<dbReference type="RefSeq" id="WP_102996400.1">
    <property type="nucleotide sequence ID" value="NZ_CP025938.1"/>
</dbReference>
<dbReference type="Proteomes" id="UP000236592">
    <property type="component" value="Chromosome"/>
</dbReference>
<keyword evidence="1" id="KW-0805">Transcription regulation</keyword>
<dbReference type="CDD" id="cd00093">
    <property type="entry name" value="HTH_XRE"/>
    <property type="match status" value="1"/>
</dbReference>
<keyword evidence="3" id="KW-0804">Transcription</keyword>
<dbReference type="PANTHER" id="PTHR40661">
    <property type="match status" value="1"/>
</dbReference>
<dbReference type="InterPro" id="IPR039418">
    <property type="entry name" value="LexA-like"/>
</dbReference>
<dbReference type="InterPro" id="IPR015927">
    <property type="entry name" value="Peptidase_S24_S26A/B/C"/>
</dbReference>
<dbReference type="SMART" id="SM00530">
    <property type="entry name" value="HTH_XRE"/>
    <property type="match status" value="1"/>
</dbReference>
<reference evidence="6" key="1">
    <citation type="submission" date="2018-01" db="EMBL/GenBank/DDBJ databases">
        <title>Complete genome of Tamlana sp. UJ94.</title>
        <authorList>
            <person name="Jung J."/>
            <person name="Chung D."/>
            <person name="Bae S.S."/>
            <person name="Baek K."/>
        </authorList>
    </citation>
    <scope>NUCLEOTIDE SEQUENCE [LARGE SCALE GENOMIC DNA]</scope>
    <source>
        <strain evidence="6">UJ94</strain>
    </source>
</reference>
<dbReference type="GO" id="GO:0003677">
    <property type="term" value="F:DNA binding"/>
    <property type="evidence" value="ECO:0007669"/>
    <property type="project" value="UniProtKB-KW"/>
</dbReference>
<evidence type="ECO:0000256" key="2">
    <source>
        <dbReference type="ARBA" id="ARBA00023125"/>
    </source>
</evidence>
<accession>A0A2I7SKK2</accession>
<sequence>MQNFTIYHQKEYTLLKIKEIRTKKKLTQDDIVSITGIKKRSYVDYENQKADITLSKLQIIANALNVSVSDLIEEDKEENVTVHALRTDSIQMQQRVPYYNLTATASVLEAFVSNAPEVPLNHISIPNLPKCDGALNITGDSMYPLLKSGDIVMYRNVHDKSNIIWGEMYLLYINCDGDEFFFCKYIHKSDKQGYVKLVSQNKHHEPKDFHVDCIKQLAIVKASIRMNSVV</sequence>
<evidence type="ECO:0000313" key="5">
    <source>
        <dbReference type="EMBL" id="AUS06449.1"/>
    </source>
</evidence>
<dbReference type="PANTHER" id="PTHR40661:SF1">
    <property type="entry name" value="HTH CRO_C1-TYPE DOMAIN-CONTAINING PROTEIN"/>
    <property type="match status" value="1"/>
</dbReference>
<dbReference type="Gene3D" id="1.10.260.40">
    <property type="entry name" value="lambda repressor-like DNA-binding domains"/>
    <property type="match status" value="1"/>
</dbReference>
<dbReference type="InterPro" id="IPR010982">
    <property type="entry name" value="Lambda_DNA-bd_dom_sf"/>
</dbReference>
<dbReference type="CDD" id="cd06529">
    <property type="entry name" value="S24_LexA-like"/>
    <property type="match status" value="1"/>
</dbReference>
<dbReference type="PROSITE" id="PS50943">
    <property type="entry name" value="HTH_CROC1"/>
    <property type="match status" value="1"/>
</dbReference>
<dbReference type="InterPro" id="IPR036286">
    <property type="entry name" value="LexA/Signal_pep-like_sf"/>
</dbReference>
<organism evidence="5 6">
    <name type="scientific">Pseudotamlana carrageenivorans</name>
    <dbReference type="NCBI Taxonomy" id="2069432"/>
    <lineage>
        <taxon>Bacteria</taxon>
        <taxon>Pseudomonadati</taxon>
        <taxon>Bacteroidota</taxon>
        <taxon>Flavobacteriia</taxon>
        <taxon>Flavobacteriales</taxon>
        <taxon>Flavobacteriaceae</taxon>
        <taxon>Pseudotamlana</taxon>
    </lineage>
</organism>
<gene>
    <name evidence="5" type="ORF">C1A40_13790</name>
</gene>
<keyword evidence="6" id="KW-1185">Reference proteome</keyword>
<dbReference type="SUPFAM" id="SSF47413">
    <property type="entry name" value="lambda repressor-like DNA-binding domains"/>
    <property type="match status" value="1"/>
</dbReference>
<evidence type="ECO:0000256" key="3">
    <source>
        <dbReference type="ARBA" id="ARBA00023163"/>
    </source>
</evidence>
<name>A0A2I7SKK2_9FLAO</name>